<dbReference type="Proteomes" id="UP000748067">
    <property type="component" value="Unassembled WGS sequence"/>
</dbReference>
<evidence type="ECO:0000313" key="2">
    <source>
        <dbReference type="EMBL" id="SDN04910.1"/>
    </source>
</evidence>
<dbReference type="GO" id="GO:0003677">
    <property type="term" value="F:DNA binding"/>
    <property type="evidence" value="ECO:0007669"/>
    <property type="project" value="InterPro"/>
</dbReference>
<dbReference type="PANTHER" id="PTHR11070">
    <property type="entry name" value="UVRD / RECB / PCRA DNA HELICASE FAMILY MEMBER"/>
    <property type="match status" value="1"/>
</dbReference>
<dbReference type="EMBL" id="JXDI01000001">
    <property type="protein sequence ID" value="KAF2410404.1"/>
    <property type="molecule type" value="Genomic_DNA"/>
</dbReference>
<dbReference type="Gene3D" id="3.40.50.300">
    <property type="entry name" value="P-loop containing nucleotide triphosphate hydrolases"/>
    <property type="match status" value="2"/>
</dbReference>
<proteinExistence type="predicted"/>
<dbReference type="GO" id="GO:0005524">
    <property type="term" value="F:ATP binding"/>
    <property type="evidence" value="ECO:0007669"/>
    <property type="project" value="InterPro"/>
</dbReference>
<dbReference type="GO" id="GO:0008854">
    <property type="term" value="F:exodeoxyribonuclease V activity"/>
    <property type="evidence" value="ECO:0007669"/>
    <property type="project" value="UniProtKB-EC"/>
</dbReference>
<dbReference type="PANTHER" id="PTHR11070:SF67">
    <property type="entry name" value="DNA 3'-5' HELICASE"/>
    <property type="match status" value="1"/>
</dbReference>
<keyword evidence="4" id="KW-1185">Reference proteome</keyword>
<keyword evidence="2" id="KW-0347">Helicase</keyword>
<dbReference type="AlphaFoldDB" id="A0A1G9Y7C6"/>
<reference evidence="2 3" key="2">
    <citation type="submission" date="2016-10" db="EMBL/GenBank/DDBJ databases">
        <authorList>
            <person name="de Groot N.N."/>
        </authorList>
    </citation>
    <scope>NUCLEOTIDE SEQUENCE [LARGE SCALE GENOMIC DNA]</scope>
    <source>
        <strain evidence="2 3">BS2772</strain>
    </source>
</reference>
<keyword evidence="2" id="KW-0547">Nucleotide-binding</keyword>
<evidence type="ECO:0000313" key="1">
    <source>
        <dbReference type="EMBL" id="KAF2410404.1"/>
    </source>
</evidence>
<dbReference type="Pfam" id="PF13245">
    <property type="entry name" value="AAA_19"/>
    <property type="match status" value="1"/>
</dbReference>
<gene>
    <name evidence="1" type="primary">recB_2</name>
    <name evidence="1" type="ORF">PSAN_28350</name>
    <name evidence="2" type="ORF">SAMN04490179_2239</name>
</gene>
<organism evidence="2 3">
    <name type="scientific">Pseudomonas antarctica</name>
    <dbReference type="NCBI Taxonomy" id="219572"/>
    <lineage>
        <taxon>Bacteria</taxon>
        <taxon>Pseudomonadati</taxon>
        <taxon>Pseudomonadota</taxon>
        <taxon>Gammaproteobacteria</taxon>
        <taxon>Pseudomonadales</taxon>
        <taxon>Pseudomonadaceae</taxon>
        <taxon>Pseudomonas</taxon>
    </lineage>
</organism>
<accession>A0A1G9Y7C6</accession>
<protein>
    <submittedName>
        <fullName evidence="2">DNA helicase-2 / ATP-dependent DNA helicase PcrA</fullName>
    </submittedName>
    <submittedName>
        <fullName evidence="1">RecBCD enzyme subunit RecB</fullName>
        <ecNumber evidence="1">3.1.11.5</ecNumber>
    </submittedName>
</protein>
<evidence type="ECO:0000313" key="3">
    <source>
        <dbReference type="Proteomes" id="UP000182470"/>
    </source>
</evidence>
<dbReference type="SUPFAM" id="SSF52540">
    <property type="entry name" value="P-loop containing nucleoside triphosphate hydrolases"/>
    <property type="match status" value="1"/>
</dbReference>
<dbReference type="InterPro" id="IPR000212">
    <property type="entry name" value="DNA_helicase_UvrD/REP"/>
</dbReference>
<sequence length="368" mass="41541">MNRLVIASAGSGKTNLIVKSAVDDAKAGKRVLITTFTEACEHEIRSKIIQLNGCVPASVDIITWFSFLIRHGVKPFQGCLFDFDTKGMLLVSGRSGLKFQGKMFPVYWGEDDFEKFYFTEDKRIYSDKLAQLVVRLQEASKGLVFERIRRCYEKIYIDEVQDLAGYDLEVLDLLFKIDSDVLLVGDPRQATYATNNSRKNKKYVKSAIVNFFLDERLGIDIDDTSLQVNHRCAPAICDYSNKLFPNMNPATSGNRDVTGHDGVFLVVKEKLGQYLESFQPVQLRDSIKTETDSNYKSMNFGKSKGLTLGRVLIYPSAPMVKWMCNNDAELTQAARSKFYVALTRAKNSVGIVVSKTEVKKITDLDVYE</sequence>
<dbReference type="EC" id="3.1.11.5" evidence="1"/>
<dbReference type="RefSeq" id="WP_083357179.1">
    <property type="nucleotide sequence ID" value="NZ_JXDI01000001.1"/>
</dbReference>
<reference evidence="1 4" key="1">
    <citation type="submission" date="2015-01" db="EMBL/GenBank/DDBJ databases">
        <title>Genome Sequence of Pseudomonas antarctica CMS 35.</title>
        <authorList>
            <person name="Voget S."/>
            <person name="Chow J."/>
            <person name="Daniel R."/>
            <person name="Streit W."/>
        </authorList>
    </citation>
    <scope>NUCLEOTIDE SEQUENCE [LARGE SCALE GENOMIC DNA]</scope>
    <source>
        <strain evidence="1 4">CMS 35</strain>
    </source>
</reference>
<dbReference type="EMBL" id="LT629704">
    <property type="protein sequence ID" value="SDN04910.1"/>
    <property type="molecule type" value="Genomic_DNA"/>
</dbReference>
<dbReference type="GO" id="GO:0005829">
    <property type="term" value="C:cytosol"/>
    <property type="evidence" value="ECO:0007669"/>
    <property type="project" value="TreeGrafter"/>
</dbReference>
<dbReference type="OrthoDB" id="5107704at2"/>
<dbReference type="InterPro" id="IPR027417">
    <property type="entry name" value="P-loop_NTPase"/>
</dbReference>
<name>A0A1G9Y7C6_9PSED</name>
<dbReference type="GO" id="GO:0043138">
    <property type="term" value="F:3'-5' DNA helicase activity"/>
    <property type="evidence" value="ECO:0007669"/>
    <property type="project" value="TreeGrafter"/>
</dbReference>
<evidence type="ECO:0000313" key="4">
    <source>
        <dbReference type="Proteomes" id="UP000748067"/>
    </source>
</evidence>
<dbReference type="Proteomes" id="UP000182470">
    <property type="component" value="Chromosome I"/>
</dbReference>
<keyword evidence="2" id="KW-0067">ATP-binding</keyword>
<keyword evidence="1" id="KW-0378">Hydrolase</keyword>
<dbReference type="GO" id="GO:0000725">
    <property type="term" value="P:recombinational repair"/>
    <property type="evidence" value="ECO:0007669"/>
    <property type="project" value="TreeGrafter"/>
</dbReference>